<proteinExistence type="predicted"/>
<gene>
    <name evidence="2" type="ORF">TBRA_LOCUS10209</name>
</gene>
<feature type="compositionally biased region" description="Polar residues" evidence="1">
    <location>
        <begin position="454"/>
        <end position="470"/>
    </location>
</feature>
<feature type="compositionally biased region" description="Basic residues" evidence="1">
    <location>
        <begin position="472"/>
        <end position="498"/>
    </location>
</feature>
<sequence>MDKAKTAGPKTKKILLAVGSTRLVFCGASLGLGRRCTEKESLCSTSASTNARISTTACTIGMARASAPHITSLIKFFCVYSIEFVFEIILRVRRYYTYINVHRKKYRNLRALTLSATMDYDNTKKKVGNWGSRGFIIDDEYSQTSSRKNRAGKYCCDCVQKQHSLLYASAAQPYVCGTQFDLAQSTTRSLAAMLFHLRSSSPQAAATAQDRIQHHLIQTRVRSTRCSISSCYYKFFSVYDDSDSSERWSSRRKVLSYIIVAPPPPPPSSLEARGHTLRCSIVSMWQQQQQQQRSTRPSFEFPIARVGLGSSIYIPITEPVQRVHAYTYSSSDSVLCYLIVDDRKKCQRGRSRLPPKRSSSSSSSSSYSSSRRRWTTTALTHIYAELLKLAEIANRDIKANVTIGSVKFRVIYTQSPAAAPINVSMRHTQRRDGREKLYTYLYIRTPDRATTIYSSSGTSHTSAPVGTPHTQAFKKSRSSVPRAPRHPRRKVTRSRPHLPPRCAAQRARIRIHVPGTASGAVAAARRFGVNARAASAAIRRVALASIFASRSCRVDFYILYTRCASCNKRNSLTSSTRSSSSLYYYTAFWNCIAKRSSFLPRARQSSAKKKRKNKITCIISITSELERWIGLVEEEPEQLQHRSSLRDSAEEHLLQSLYDDRRHPH</sequence>
<dbReference type="EMBL" id="CADCXV010000906">
    <property type="protein sequence ID" value="CAB0038428.1"/>
    <property type="molecule type" value="Genomic_DNA"/>
</dbReference>
<evidence type="ECO:0000256" key="1">
    <source>
        <dbReference type="SAM" id="MobiDB-lite"/>
    </source>
</evidence>
<feature type="region of interest" description="Disordered" evidence="1">
    <location>
        <begin position="347"/>
        <end position="370"/>
    </location>
</feature>
<accession>A0A6H5IUF4</accession>
<reference evidence="2 3" key="1">
    <citation type="submission" date="2020-02" db="EMBL/GenBank/DDBJ databases">
        <authorList>
            <person name="Ferguson B K."/>
        </authorList>
    </citation>
    <scope>NUCLEOTIDE SEQUENCE [LARGE SCALE GENOMIC DNA]</scope>
</reference>
<feature type="compositionally biased region" description="Low complexity" evidence="1">
    <location>
        <begin position="356"/>
        <end position="369"/>
    </location>
</feature>
<name>A0A6H5IUF4_9HYME</name>
<dbReference type="AlphaFoldDB" id="A0A6H5IUF4"/>
<dbReference type="Proteomes" id="UP000479190">
    <property type="component" value="Unassembled WGS sequence"/>
</dbReference>
<organism evidence="2 3">
    <name type="scientific">Trichogramma brassicae</name>
    <dbReference type="NCBI Taxonomy" id="86971"/>
    <lineage>
        <taxon>Eukaryota</taxon>
        <taxon>Metazoa</taxon>
        <taxon>Ecdysozoa</taxon>
        <taxon>Arthropoda</taxon>
        <taxon>Hexapoda</taxon>
        <taxon>Insecta</taxon>
        <taxon>Pterygota</taxon>
        <taxon>Neoptera</taxon>
        <taxon>Endopterygota</taxon>
        <taxon>Hymenoptera</taxon>
        <taxon>Apocrita</taxon>
        <taxon>Proctotrupomorpha</taxon>
        <taxon>Chalcidoidea</taxon>
        <taxon>Trichogrammatidae</taxon>
        <taxon>Trichogramma</taxon>
    </lineage>
</organism>
<protein>
    <submittedName>
        <fullName evidence="2">Uncharacterized protein</fullName>
    </submittedName>
</protein>
<feature type="region of interest" description="Disordered" evidence="1">
    <location>
        <begin position="454"/>
        <end position="498"/>
    </location>
</feature>
<keyword evidence="3" id="KW-1185">Reference proteome</keyword>
<evidence type="ECO:0000313" key="2">
    <source>
        <dbReference type="EMBL" id="CAB0038428.1"/>
    </source>
</evidence>
<evidence type="ECO:0000313" key="3">
    <source>
        <dbReference type="Proteomes" id="UP000479190"/>
    </source>
</evidence>